<comment type="caution">
    <text evidence="1">The sequence shown here is derived from an EMBL/GenBank/DDBJ whole genome shotgun (WGS) entry which is preliminary data.</text>
</comment>
<protein>
    <submittedName>
        <fullName evidence="1">Uncharacterized protein</fullName>
    </submittedName>
</protein>
<proteinExistence type="predicted"/>
<sequence length="68" mass="7467">MITTLVSLPLSELQQFMPGGIQSHLDSSIVCVRGMVMGECLRSCMYINRAKLKFEDDQGAALTDESTV</sequence>
<dbReference type="Proteomes" id="UP001356427">
    <property type="component" value="Unassembled WGS sequence"/>
</dbReference>
<reference evidence="1 2" key="1">
    <citation type="submission" date="2021-04" db="EMBL/GenBank/DDBJ databases">
        <authorList>
            <person name="De Guttry C."/>
            <person name="Zahm M."/>
            <person name="Klopp C."/>
            <person name="Cabau C."/>
            <person name="Louis A."/>
            <person name="Berthelot C."/>
            <person name="Parey E."/>
            <person name="Roest Crollius H."/>
            <person name="Montfort J."/>
            <person name="Robinson-Rechavi M."/>
            <person name="Bucao C."/>
            <person name="Bouchez O."/>
            <person name="Gislard M."/>
            <person name="Lluch J."/>
            <person name="Milhes M."/>
            <person name="Lampietro C."/>
            <person name="Lopez Roques C."/>
            <person name="Donnadieu C."/>
            <person name="Braasch I."/>
            <person name="Desvignes T."/>
            <person name="Postlethwait J."/>
            <person name="Bobe J."/>
            <person name="Wedekind C."/>
            <person name="Guiguen Y."/>
        </authorList>
    </citation>
    <scope>NUCLEOTIDE SEQUENCE [LARGE SCALE GENOMIC DNA]</scope>
    <source>
        <strain evidence="1">Cs_M1</strain>
        <tissue evidence="1">Blood</tissue>
    </source>
</reference>
<evidence type="ECO:0000313" key="2">
    <source>
        <dbReference type="Proteomes" id="UP001356427"/>
    </source>
</evidence>
<organism evidence="1 2">
    <name type="scientific">Coregonus suidteri</name>
    <dbReference type="NCBI Taxonomy" id="861788"/>
    <lineage>
        <taxon>Eukaryota</taxon>
        <taxon>Metazoa</taxon>
        <taxon>Chordata</taxon>
        <taxon>Craniata</taxon>
        <taxon>Vertebrata</taxon>
        <taxon>Euteleostomi</taxon>
        <taxon>Actinopterygii</taxon>
        <taxon>Neopterygii</taxon>
        <taxon>Teleostei</taxon>
        <taxon>Protacanthopterygii</taxon>
        <taxon>Salmoniformes</taxon>
        <taxon>Salmonidae</taxon>
        <taxon>Coregoninae</taxon>
        <taxon>Coregonus</taxon>
    </lineage>
</organism>
<dbReference type="AlphaFoldDB" id="A0AAN8M816"/>
<gene>
    <name evidence="1" type="ORF">J4Q44_G00109470</name>
</gene>
<dbReference type="EMBL" id="JAGTTL010000008">
    <property type="protein sequence ID" value="KAK6319736.1"/>
    <property type="molecule type" value="Genomic_DNA"/>
</dbReference>
<evidence type="ECO:0000313" key="1">
    <source>
        <dbReference type="EMBL" id="KAK6319736.1"/>
    </source>
</evidence>
<accession>A0AAN8M816</accession>
<keyword evidence="2" id="KW-1185">Reference proteome</keyword>
<name>A0AAN8M816_9TELE</name>